<evidence type="ECO:0000256" key="1">
    <source>
        <dbReference type="SAM" id="MobiDB-lite"/>
    </source>
</evidence>
<dbReference type="EMBL" id="CP050124">
    <property type="protein sequence ID" value="QIP41638.1"/>
    <property type="molecule type" value="Genomic_DNA"/>
</dbReference>
<evidence type="ECO:0000313" key="3">
    <source>
        <dbReference type="Proteomes" id="UP000502345"/>
    </source>
</evidence>
<accession>A0A6G9CXL6</accession>
<dbReference type="AlphaFoldDB" id="A0A6G9CXL6"/>
<gene>
    <name evidence="2" type="ORF">G9444_4394</name>
</gene>
<dbReference type="Proteomes" id="UP000502345">
    <property type="component" value="Chromosome"/>
</dbReference>
<organism evidence="2 3">
    <name type="scientific">Rhodococcus erythropolis</name>
    <name type="common">Arthrobacter picolinophilus</name>
    <dbReference type="NCBI Taxonomy" id="1833"/>
    <lineage>
        <taxon>Bacteria</taxon>
        <taxon>Bacillati</taxon>
        <taxon>Actinomycetota</taxon>
        <taxon>Actinomycetes</taxon>
        <taxon>Mycobacteriales</taxon>
        <taxon>Nocardiaceae</taxon>
        <taxon>Rhodococcus</taxon>
        <taxon>Rhodococcus erythropolis group</taxon>
    </lineage>
</organism>
<evidence type="ECO:0000313" key="2">
    <source>
        <dbReference type="EMBL" id="QIP41638.1"/>
    </source>
</evidence>
<name>A0A6G9CXL6_RHOER</name>
<sequence>MKTFREYVTVFGRPAASRPASRTLAAEEHRSVRSVPRACSSVAASSTFRVAPSRARRRTRRIADADGPGDGLDEADAEIPGIGSMVGLPESSPVRFT</sequence>
<reference evidence="2 3" key="1">
    <citation type="submission" date="2020-03" db="EMBL/GenBank/DDBJ databases">
        <title>Screen low temperature-resistant strains for efficient degradation of petroleum hydrocarbons under the low temperature.</title>
        <authorList>
            <person name="Wang Y."/>
            <person name="Chen J."/>
        </authorList>
    </citation>
    <scope>NUCLEOTIDE SEQUENCE [LARGE SCALE GENOMIC DNA]</scope>
    <source>
        <strain evidence="2 3">KB1</strain>
    </source>
</reference>
<protein>
    <submittedName>
        <fullName evidence="2">Uncharacterized protein</fullName>
    </submittedName>
</protein>
<feature type="region of interest" description="Disordered" evidence="1">
    <location>
        <begin position="53"/>
        <end position="97"/>
    </location>
</feature>
<proteinExistence type="predicted"/>